<organism evidence="1 2">
    <name type="scientific">Flavobacterium agri</name>
    <dbReference type="NCBI Taxonomy" id="2743471"/>
    <lineage>
        <taxon>Bacteria</taxon>
        <taxon>Pseudomonadati</taxon>
        <taxon>Bacteroidota</taxon>
        <taxon>Flavobacteriia</taxon>
        <taxon>Flavobacteriales</taxon>
        <taxon>Flavobacteriaceae</taxon>
        <taxon>Flavobacterium</taxon>
    </lineage>
</organism>
<evidence type="ECO:0000313" key="2">
    <source>
        <dbReference type="Proteomes" id="UP000535020"/>
    </source>
</evidence>
<gene>
    <name evidence="1" type="ORF">HZF10_17815</name>
</gene>
<comment type="caution">
    <text evidence="1">The sequence shown here is derived from an EMBL/GenBank/DDBJ whole genome shotgun (WGS) entry which is preliminary data.</text>
</comment>
<dbReference type="EMBL" id="JACBJI010000026">
    <property type="protein sequence ID" value="NYA72789.1"/>
    <property type="molecule type" value="Genomic_DNA"/>
</dbReference>
<name>A0A7Y8Y555_9FLAO</name>
<accession>A0A7Y8Y555</accession>
<proteinExistence type="predicted"/>
<dbReference type="AlphaFoldDB" id="A0A7Y8Y555"/>
<dbReference type="Proteomes" id="UP000535020">
    <property type="component" value="Unassembled WGS sequence"/>
</dbReference>
<feature type="non-terminal residue" evidence="1">
    <location>
        <position position="970"/>
    </location>
</feature>
<sequence length="970" mass="102842">TESFDLTGYAGNIVANPAGLTITFYLSQADAQSGTSPIASPYVSAGETIWVNLANTYCQTVTSFNLVVNPLPQLTEPLQSMTSCIGADGLADFDLAGHIPVITQEPGVTVGFYASQADAAVPQSPLPSPYHSAGGTIWVRLENADCFALAPLELIGATGPAIDTTPDALSVCDDNNDCFGVFDLTQAAADIWDSASIPAGVEFHYYLTPEDAEQQTQNFIAVPTAYPNNVPCNQTIYVSVTAPGSTCPSVAPLQLIVVPRPVANDDVQPVEQCDGEDNDGLAYFNLADQALLDEILGGLDGTTHTVTYYATAADVPANPIPFNGWAAYQSATADIIAVVTHTASGCRDQVTVPLVVLALPGVADIPPYRLCDDDFDQFMSFDIAGYVSGFLVAGQTAAFYASESDALSGNAPLGSPYTNTVPGSQYIWIVVSQGGCSHLTGMDIVVDPKPVPHLLAPDDALLFSCDDNNDGFAPFNLEDIADAMQMGVPATQMVINFYLTEQDAVAGNLPIDQTIPYVNVTQWAQTLYVGANNPETPGNCRSVWPVTLTVIPGAIAAELSDLVECDDDQDGFTQFNLTEQEAAIIALQTGPAPYQIRYFESASDAAQGISPIGNITNYTNQTAFTQQIWYRVDVTGGCHDEDSFFIKVNVPFNLPATLGLFTQCADADGNQLIEWDLPVEVPVPGITSGYQVHYYHSYADALTDTDEIMDPAHYTNQGPVDDLGVMVEDLATGCKSYTMATIRVLPLPHPQQLQDDVLVMCEENGSDTATFDLTQFEDELANGDMGMAFTYHTSLADAESGTAAIPASDVAAYVSSGGTIYIRVEQHTLPDDTGAYCHTVVAITLQVDQQPDLAPGKFLTGCEVPAGTGQMSFDLNDIIAEMMPGQDTSGFTFVFSDAGGPISAADALDYTNQTNPQTITVDVTNTATGCTASQTFDLIVKPGATAAAYAFAAQCDDFGDLTDGIAEFDL</sequence>
<keyword evidence="2" id="KW-1185">Reference proteome</keyword>
<feature type="non-terminal residue" evidence="1">
    <location>
        <position position="1"/>
    </location>
</feature>
<reference evidence="1 2" key="1">
    <citation type="submission" date="2020-07" db="EMBL/GenBank/DDBJ databases">
        <authorList>
            <person name="Sun Q."/>
        </authorList>
    </citation>
    <scope>NUCLEOTIDE SEQUENCE [LARGE SCALE GENOMIC DNA]</scope>
    <source>
        <strain evidence="1 2">MAH-1</strain>
    </source>
</reference>
<protein>
    <submittedName>
        <fullName evidence="1">Uncharacterized protein</fullName>
    </submittedName>
</protein>
<evidence type="ECO:0000313" key="1">
    <source>
        <dbReference type="EMBL" id="NYA72789.1"/>
    </source>
</evidence>